<evidence type="ECO:0000256" key="10">
    <source>
        <dbReference type="ARBA" id="ARBA00022842"/>
    </source>
</evidence>
<gene>
    <name evidence="19" type="ORF">A2Y64_05660</name>
</gene>
<keyword evidence="9" id="KW-0067">ATP-binding</keyword>
<evidence type="ECO:0000256" key="12">
    <source>
        <dbReference type="ARBA" id="ARBA00054914"/>
    </source>
</evidence>
<comment type="cofactor">
    <cofactor evidence="1">
        <name>Mg(2+)</name>
        <dbReference type="ChEBI" id="CHEBI:18420"/>
    </cofactor>
</comment>
<dbReference type="GO" id="GO:0009156">
    <property type="term" value="P:ribonucleoside monophosphate biosynthetic process"/>
    <property type="evidence" value="ECO:0007669"/>
    <property type="project" value="InterPro"/>
</dbReference>
<dbReference type="PROSITE" id="PS00114">
    <property type="entry name" value="PRPP_SYNTHASE"/>
    <property type="match status" value="1"/>
</dbReference>
<evidence type="ECO:0000256" key="13">
    <source>
        <dbReference type="ARBA" id="ARBA00061444"/>
    </source>
</evidence>
<dbReference type="EMBL" id="MFAF01000142">
    <property type="protein sequence ID" value="OGD71732.1"/>
    <property type="molecule type" value="Genomic_DNA"/>
</dbReference>
<comment type="caution">
    <text evidence="19">The sequence shown here is derived from an EMBL/GenBank/DDBJ whole genome shotgun (WGS) entry which is preliminary data.</text>
</comment>
<evidence type="ECO:0000256" key="8">
    <source>
        <dbReference type="ARBA" id="ARBA00022777"/>
    </source>
</evidence>
<dbReference type="STRING" id="1817816.A2Y64_05660"/>
<dbReference type="SMART" id="SM01400">
    <property type="entry name" value="Pribosyltran_N"/>
    <property type="match status" value="1"/>
</dbReference>
<dbReference type="GO" id="GO:0005737">
    <property type="term" value="C:cytoplasm"/>
    <property type="evidence" value="ECO:0007669"/>
    <property type="project" value="TreeGrafter"/>
</dbReference>
<evidence type="ECO:0000256" key="2">
    <source>
        <dbReference type="ARBA" id="ARBA00004996"/>
    </source>
</evidence>
<dbReference type="NCBIfam" id="NF002320">
    <property type="entry name" value="PRK01259.1"/>
    <property type="match status" value="1"/>
</dbReference>
<keyword evidence="4" id="KW-0808">Transferase</keyword>
<evidence type="ECO:0000313" key="19">
    <source>
        <dbReference type="EMBL" id="OGD71732.1"/>
    </source>
</evidence>
<sequence>MLDLFIFSGNAHPRLAEDIAAYLHSPLRRRILDRFADGEIRVEIGENVRGRDCFVIQPTCGSPSATVNDNLMELLTMVDALRRASARRVTAVVPYFGYARQDRKDKPRVPITAKLVANLLTRAGLDRLLTLDLHAGQIQGYFDIPVDNLLPRPLFLRELNNFDPAELVIVAPDAGSAKINRSYADRLDCGFAIVDKSRYSTDASKALTLIGEVEGRHCFIIDDIVSTGGTMVNAARLLSERGAKSVRAAVTHGVFAGKAYEKLADSVFTEFIVTDSIPLRPGGPGIIRTISVAKLMGEAIRRTHYDLSISVLFN</sequence>
<evidence type="ECO:0000256" key="3">
    <source>
        <dbReference type="ARBA" id="ARBA00013247"/>
    </source>
</evidence>
<feature type="domain" description="Phosphoribosyltransferase" evidence="17">
    <location>
        <begin position="161"/>
        <end position="262"/>
    </location>
</feature>
<evidence type="ECO:0000256" key="16">
    <source>
        <dbReference type="RuleBase" id="RU004325"/>
    </source>
</evidence>
<name>A0A1F5EWG9_9BACT</name>
<evidence type="ECO:0000256" key="4">
    <source>
        <dbReference type="ARBA" id="ARBA00022679"/>
    </source>
</evidence>
<evidence type="ECO:0000256" key="6">
    <source>
        <dbReference type="ARBA" id="ARBA00022727"/>
    </source>
</evidence>
<dbReference type="InterPro" id="IPR029057">
    <property type="entry name" value="PRTase-like"/>
</dbReference>
<dbReference type="InterPro" id="IPR000842">
    <property type="entry name" value="PRib_PP_synth_CS"/>
</dbReference>
<accession>A0A1F5EWG9</accession>
<evidence type="ECO:0000256" key="5">
    <source>
        <dbReference type="ARBA" id="ARBA00022723"/>
    </source>
</evidence>
<proteinExistence type="inferred from homology"/>
<evidence type="ECO:0000256" key="14">
    <source>
        <dbReference type="ARBA" id="ARBA00069492"/>
    </source>
</evidence>
<dbReference type="InterPro" id="IPR029099">
    <property type="entry name" value="Pribosyltran_N"/>
</dbReference>
<protein>
    <recommendedName>
        <fullName evidence="14 16">Ribose-phosphate pyrophosphokinase</fullName>
        <ecNumber evidence="3 16">2.7.6.1</ecNumber>
    </recommendedName>
</protein>
<reference evidence="19 20" key="1">
    <citation type="journal article" date="2016" name="Nat. Commun.">
        <title>Thousands of microbial genomes shed light on interconnected biogeochemical processes in an aquifer system.</title>
        <authorList>
            <person name="Anantharaman K."/>
            <person name="Brown C.T."/>
            <person name="Hug L.A."/>
            <person name="Sharon I."/>
            <person name="Castelle C.J."/>
            <person name="Probst A.J."/>
            <person name="Thomas B.C."/>
            <person name="Singh A."/>
            <person name="Wilkins M.J."/>
            <person name="Karaoz U."/>
            <person name="Brodie E.L."/>
            <person name="Williams K.H."/>
            <person name="Hubbard S.S."/>
            <person name="Banfield J.F."/>
        </authorList>
    </citation>
    <scope>NUCLEOTIDE SEQUENCE [LARGE SCALE GENOMIC DNA]</scope>
</reference>
<dbReference type="GO" id="GO:0004749">
    <property type="term" value="F:ribose phosphate diphosphokinase activity"/>
    <property type="evidence" value="ECO:0007669"/>
    <property type="project" value="UniProtKB-EC"/>
</dbReference>
<dbReference type="GO" id="GO:0005524">
    <property type="term" value="F:ATP binding"/>
    <property type="evidence" value="ECO:0007669"/>
    <property type="project" value="UniProtKB-KW"/>
</dbReference>
<keyword evidence="8 16" id="KW-0418">Kinase</keyword>
<dbReference type="NCBIfam" id="TIGR01251">
    <property type="entry name" value="ribP_PPkin"/>
    <property type="match status" value="1"/>
</dbReference>
<dbReference type="EC" id="2.7.6.1" evidence="3 16"/>
<evidence type="ECO:0000256" key="1">
    <source>
        <dbReference type="ARBA" id="ARBA00001946"/>
    </source>
</evidence>
<evidence type="ECO:0000256" key="9">
    <source>
        <dbReference type="ARBA" id="ARBA00022840"/>
    </source>
</evidence>
<evidence type="ECO:0000259" key="17">
    <source>
        <dbReference type="Pfam" id="PF00156"/>
    </source>
</evidence>
<dbReference type="InterPro" id="IPR000836">
    <property type="entry name" value="PRTase_dom"/>
</dbReference>
<dbReference type="PANTHER" id="PTHR10210:SF32">
    <property type="entry name" value="RIBOSE-PHOSPHATE PYROPHOSPHOKINASE 2"/>
    <property type="match status" value="1"/>
</dbReference>
<organism evidence="19 20">
    <name type="scientific">Candidatus Coatesbacteria bacterium RBG_13_66_14</name>
    <dbReference type="NCBI Taxonomy" id="1817816"/>
    <lineage>
        <taxon>Bacteria</taxon>
        <taxon>Candidatus Coatesiibacteriota</taxon>
    </lineage>
</organism>
<comment type="function">
    <text evidence="12">Involved in the biosynthesis of the central metabolite phospho-alpha-D-ribosyl-1-pyrophosphate (PRPP) via the transfer of pyrophosphoryl group from ATP to 1-hydroxyl of ribose-5-phosphate (Rib-5-P).</text>
</comment>
<dbReference type="GO" id="GO:0006015">
    <property type="term" value="P:5-phosphoribose 1-diphosphate biosynthetic process"/>
    <property type="evidence" value="ECO:0007669"/>
    <property type="project" value="TreeGrafter"/>
</dbReference>
<dbReference type="FunFam" id="3.40.50.2020:FF:000001">
    <property type="entry name" value="Ribose-phosphate pyrophosphokinase"/>
    <property type="match status" value="1"/>
</dbReference>
<evidence type="ECO:0000259" key="18">
    <source>
        <dbReference type="Pfam" id="PF13793"/>
    </source>
</evidence>
<keyword evidence="7" id="KW-0547">Nucleotide-binding</keyword>
<dbReference type="GO" id="GO:0000287">
    <property type="term" value="F:magnesium ion binding"/>
    <property type="evidence" value="ECO:0007669"/>
    <property type="project" value="InterPro"/>
</dbReference>
<evidence type="ECO:0000313" key="20">
    <source>
        <dbReference type="Proteomes" id="UP000177187"/>
    </source>
</evidence>
<keyword evidence="5 16" id="KW-0479">Metal-binding</keyword>
<dbReference type="Pfam" id="PF00156">
    <property type="entry name" value="Pribosyltran"/>
    <property type="match status" value="1"/>
</dbReference>
<keyword evidence="6 15" id="KW-0545">Nucleotide biosynthesis</keyword>
<dbReference type="GO" id="GO:0002189">
    <property type="term" value="C:ribose phosphate diphosphokinase complex"/>
    <property type="evidence" value="ECO:0007669"/>
    <property type="project" value="TreeGrafter"/>
</dbReference>
<comment type="catalytic activity">
    <reaction evidence="11 16">
        <text>D-ribose 5-phosphate + ATP = 5-phospho-alpha-D-ribose 1-diphosphate + AMP + H(+)</text>
        <dbReference type="Rhea" id="RHEA:15609"/>
        <dbReference type="ChEBI" id="CHEBI:15378"/>
        <dbReference type="ChEBI" id="CHEBI:30616"/>
        <dbReference type="ChEBI" id="CHEBI:58017"/>
        <dbReference type="ChEBI" id="CHEBI:78346"/>
        <dbReference type="ChEBI" id="CHEBI:456215"/>
        <dbReference type="EC" id="2.7.6.1"/>
    </reaction>
</comment>
<dbReference type="Pfam" id="PF13793">
    <property type="entry name" value="Pribosyltran_N"/>
    <property type="match status" value="1"/>
</dbReference>
<comment type="similarity">
    <text evidence="13">Belongs to the ribose-phosphate pyrophosphokinase family. Class I subfamily.</text>
</comment>
<keyword evidence="10 16" id="KW-0460">Magnesium</keyword>
<dbReference type="Gene3D" id="3.40.50.2020">
    <property type="match status" value="2"/>
</dbReference>
<dbReference type="Proteomes" id="UP000177187">
    <property type="component" value="Unassembled WGS sequence"/>
</dbReference>
<dbReference type="GO" id="GO:0016301">
    <property type="term" value="F:kinase activity"/>
    <property type="evidence" value="ECO:0007669"/>
    <property type="project" value="UniProtKB-KW"/>
</dbReference>
<dbReference type="PANTHER" id="PTHR10210">
    <property type="entry name" value="RIBOSE-PHOSPHATE DIPHOSPHOKINASE FAMILY MEMBER"/>
    <property type="match status" value="1"/>
</dbReference>
<dbReference type="CDD" id="cd06223">
    <property type="entry name" value="PRTases_typeI"/>
    <property type="match status" value="1"/>
</dbReference>
<evidence type="ECO:0000256" key="7">
    <source>
        <dbReference type="ARBA" id="ARBA00022741"/>
    </source>
</evidence>
<evidence type="ECO:0000256" key="15">
    <source>
        <dbReference type="RuleBase" id="RU004324"/>
    </source>
</evidence>
<comment type="pathway">
    <text evidence="2">Metabolic intermediate biosynthesis; 5-phospho-alpha-D-ribose 1-diphosphate biosynthesis; 5-phospho-alpha-D-ribose 1-diphosphate from D-ribose 5-phosphate (route I): step 1/1.</text>
</comment>
<feature type="domain" description="Ribose-phosphate pyrophosphokinase N-terminal" evidence="18">
    <location>
        <begin position="5"/>
        <end position="124"/>
    </location>
</feature>
<dbReference type="GO" id="GO:0006164">
    <property type="term" value="P:purine nucleotide biosynthetic process"/>
    <property type="evidence" value="ECO:0007669"/>
    <property type="project" value="TreeGrafter"/>
</dbReference>
<dbReference type="AlphaFoldDB" id="A0A1F5EWG9"/>
<dbReference type="InterPro" id="IPR005946">
    <property type="entry name" value="Rib-P_diPkinase"/>
</dbReference>
<dbReference type="SUPFAM" id="SSF53271">
    <property type="entry name" value="PRTase-like"/>
    <property type="match status" value="1"/>
</dbReference>
<evidence type="ECO:0000256" key="11">
    <source>
        <dbReference type="ARBA" id="ARBA00049535"/>
    </source>
</evidence>